<dbReference type="InterPro" id="IPR036397">
    <property type="entry name" value="RNaseH_sf"/>
</dbReference>
<name>A0A6C0DWN5_9ZZZZ</name>
<organism evidence="1">
    <name type="scientific">viral metagenome</name>
    <dbReference type="NCBI Taxonomy" id="1070528"/>
    <lineage>
        <taxon>unclassified sequences</taxon>
        <taxon>metagenomes</taxon>
        <taxon>organismal metagenomes</taxon>
    </lineage>
</organism>
<evidence type="ECO:0008006" key="2">
    <source>
        <dbReference type="Google" id="ProtNLM"/>
    </source>
</evidence>
<dbReference type="Gene3D" id="3.30.420.10">
    <property type="entry name" value="Ribonuclease H-like superfamily/Ribonuclease H"/>
    <property type="match status" value="1"/>
</dbReference>
<protein>
    <recommendedName>
        <fullName evidence="2">Mitochondrial resolvase Ydc2 catalytic domain-containing protein</fullName>
    </recommendedName>
</protein>
<evidence type="ECO:0000313" key="1">
    <source>
        <dbReference type="EMBL" id="QHT21257.1"/>
    </source>
</evidence>
<proteinExistence type="predicted"/>
<dbReference type="SUPFAM" id="SSF53098">
    <property type="entry name" value="Ribonuclease H-like"/>
    <property type="match status" value="1"/>
</dbReference>
<dbReference type="InterPro" id="IPR012337">
    <property type="entry name" value="RNaseH-like_sf"/>
</dbReference>
<dbReference type="EMBL" id="MN739688">
    <property type="protein sequence ID" value="QHT21257.1"/>
    <property type="molecule type" value="Genomic_DNA"/>
</dbReference>
<sequence>MKVISIDVGIKNMAYCVFEVSGGRVVVLDWRVVSLMNPEVSVPRLCNATCISKSTKKVTEKVCGRAAKYTKAHHSFCDKHAKSQTDYVFPRNIKKMKLPEIKAYAHELGIENIPMKKGDIIEVVDAFQTRRGLESILKPRGVRANETDLIQIGKNMKSVLNEVLKEHRDITHVLIENQISPLANRMKTVQGMLSQYFIMTYESIEIEFISSANKLKMFKAATARAEDQGQRKGDTQSQIYKRHKKDGIFFCEKVLTENSELDGKTFWETSENKKKDDLADCFLQGVWWINREHSNKIKV</sequence>
<dbReference type="AlphaFoldDB" id="A0A6C0DWN5"/>
<dbReference type="GO" id="GO:0003676">
    <property type="term" value="F:nucleic acid binding"/>
    <property type="evidence" value="ECO:0007669"/>
    <property type="project" value="InterPro"/>
</dbReference>
<accession>A0A6C0DWN5</accession>
<reference evidence="1" key="1">
    <citation type="journal article" date="2020" name="Nature">
        <title>Giant virus diversity and host interactions through global metagenomics.</title>
        <authorList>
            <person name="Schulz F."/>
            <person name="Roux S."/>
            <person name="Paez-Espino D."/>
            <person name="Jungbluth S."/>
            <person name="Walsh D.A."/>
            <person name="Denef V.J."/>
            <person name="McMahon K.D."/>
            <person name="Konstantinidis K.T."/>
            <person name="Eloe-Fadrosh E.A."/>
            <person name="Kyrpides N.C."/>
            <person name="Woyke T."/>
        </authorList>
    </citation>
    <scope>NUCLEOTIDE SEQUENCE</scope>
    <source>
        <strain evidence="1">GVMAG-M-3300023174-92</strain>
    </source>
</reference>